<gene>
    <name evidence="2" type="ORF">EDC56_0994</name>
</gene>
<sequence length="89" mass="10388">MQQCPRCGHHFGYWKMLTTLLKLTCPLCGSLYRIIPKRRTLHWMMILATISLIMLLQQLLPSSVDWLSYLTLLCLLLVAPFNQRIDRVG</sequence>
<evidence type="ECO:0000256" key="1">
    <source>
        <dbReference type="SAM" id="Phobius"/>
    </source>
</evidence>
<keyword evidence="1" id="KW-0812">Transmembrane</keyword>
<comment type="caution">
    <text evidence="2">The sequence shown here is derived from an EMBL/GenBank/DDBJ whole genome shotgun (WGS) entry which is preliminary data.</text>
</comment>
<keyword evidence="1" id="KW-0472">Membrane</keyword>
<accession>A0A3N2E054</accession>
<protein>
    <submittedName>
        <fullName evidence="2">Uncharacterized protein</fullName>
    </submittedName>
</protein>
<organism evidence="2 3">
    <name type="scientific">Sinobacterium caligoides</name>
    <dbReference type="NCBI Taxonomy" id="933926"/>
    <lineage>
        <taxon>Bacteria</taxon>
        <taxon>Pseudomonadati</taxon>
        <taxon>Pseudomonadota</taxon>
        <taxon>Gammaproteobacteria</taxon>
        <taxon>Cellvibrionales</taxon>
        <taxon>Spongiibacteraceae</taxon>
        <taxon>Sinobacterium</taxon>
    </lineage>
</organism>
<proteinExistence type="predicted"/>
<keyword evidence="3" id="KW-1185">Reference proteome</keyword>
<keyword evidence="1" id="KW-1133">Transmembrane helix</keyword>
<dbReference type="Proteomes" id="UP000275394">
    <property type="component" value="Unassembled WGS sequence"/>
</dbReference>
<name>A0A3N2E054_9GAMM</name>
<reference evidence="2 3" key="1">
    <citation type="submission" date="2018-11" db="EMBL/GenBank/DDBJ databases">
        <title>Genomic Encyclopedia of Type Strains, Phase IV (KMG-IV): sequencing the most valuable type-strain genomes for metagenomic binning, comparative biology and taxonomic classification.</title>
        <authorList>
            <person name="Goeker M."/>
        </authorList>
    </citation>
    <scope>NUCLEOTIDE SEQUENCE [LARGE SCALE GENOMIC DNA]</scope>
    <source>
        <strain evidence="2 3">DSM 100316</strain>
    </source>
</reference>
<evidence type="ECO:0000313" key="2">
    <source>
        <dbReference type="EMBL" id="ROS05464.1"/>
    </source>
</evidence>
<feature type="transmembrane region" description="Helical" evidence="1">
    <location>
        <begin position="66"/>
        <end position="82"/>
    </location>
</feature>
<dbReference type="AlphaFoldDB" id="A0A3N2E054"/>
<feature type="transmembrane region" description="Helical" evidence="1">
    <location>
        <begin position="41"/>
        <end position="60"/>
    </location>
</feature>
<dbReference type="EMBL" id="RKHR01000003">
    <property type="protein sequence ID" value="ROS05464.1"/>
    <property type="molecule type" value="Genomic_DNA"/>
</dbReference>
<dbReference type="RefSeq" id="WP_148059313.1">
    <property type="nucleotide sequence ID" value="NZ_RKHR01000003.1"/>
</dbReference>
<evidence type="ECO:0000313" key="3">
    <source>
        <dbReference type="Proteomes" id="UP000275394"/>
    </source>
</evidence>